<dbReference type="SUPFAM" id="SSF53383">
    <property type="entry name" value="PLP-dependent transferases"/>
    <property type="match status" value="1"/>
</dbReference>
<evidence type="ECO:0000256" key="10">
    <source>
        <dbReference type="SAM" id="MobiDB-lite"/>
    </source>
</evidence>
<dbReference type="Gene3D" id="3.90.1150.160">
    <property type="match status" value="1"/>
</dbReference>
<dbReference type="Gene3D" id="3.40.640.10">
    <property type="entry name" value="Type I PLP-dependent aspartate aminotransferase-like (Major domain)"/>
    <property type="match status" value="1"/>
</dbReference>
<dbReference type="GO" id="GO:0004351">
    <property type="term" value="F:glutamate decarboxylase activity"/>
    <property type="evidence" value="ECO:0007669"/>
    <property type="project" value="UniProtKB-EC"/>
</dbReference>
<dbReference type="Gene3D" id="4.10.280.50">
    <property type="match status" value="1"/>
</dbReference>
<evidence type="ECO:0000256" key="6">
    <source>
        <dbReference type="ARBA" id="ARBA00048868"/>
    </source>
</evidence>
<dbReference type="InterPro" id="IPR002129">
    <property type="entry name" value="PyrdxlP-dep_de-COase"/>
</dbReference>
<dbReference type="GO" id="GO:0006538">
    <property type="term" value="P:L-glutamate catabolic process"/>
    <property type="evidence" value="ECO:0007669"/>
    <property type="project" value="TreeGrafter"/>
</dbReference>
<name>A0A9W7YEE8_9FUNG</name>
<dbReference type="Proteomes" id="UP001143981">
    <property type="component" value="Unassembled WGS sequence"/>
</dbReference>
<feature type="compositionally biased region" description="Basic and acidic residues" evidence="10">
    <location>
        <begin position="573"/>
        <end position="584"/>
    </location>
</feature>
<proteinExistence type="inferred from homology"/>
<evidence type="ECO:0000313" key="11">
    <source>
        <dbReference type="EMBL" id="KAJ1731243.1"/>
    </source>
</evidence>
<sequence length="584" mass="65212">MAENVDELLPDVRRMTLAHRTTTATDMTYGAGSATTVGDQHLFPATGMPACNAYQLIHDSLRFDGDPALNCATFLTSWMEPEAEKLIVENLGKNRVDLDEYQATERIHRRCIAHLHDLWHGSPGQDFTGTVVVGSSEGIMLGGLAMKWRWRERRKAAGKDTSRPNIVFGANAQVALEKTARYFDIEARLVPVSEESCYCLDIHKAIEMVDENTIGMYIIIGSTYTGHYEDAIGMSKLLDKLQAETGLDIPIHIDGASGAFVAPFAQPDLHWDFRVPRVVSISTSGHKFGLTYPGIGWVIWRTPEYLPQELTFELSYLNGVSKTFTLNFSHPACFLLAQYYQFIRYGRDGYARIMNGCLDNARLLSVALEATGAYACISDIHRPCGQFGFSEETRLAASKLLLQVHSKARSGTDPTPNASFNHGLPEVAFRFTDWFIEKYPNADQDVISTLMRVRGWIIPNYPLPPHADHIRILRVVIKEAATEDFVDRLVRDIVWATHTMLNLETQTFGEALLKPLAVTKSTSNLARDIIQLNTSTMPAHEKHAHLNSIVDRIGEQRGDAAAMRDPAMGLTDDNTRKTIHDKSC</sequence>
<dbReference type="EMBL" id="JANBOI010000351">
    <property type="protein sequence ID" value="KAJ1731243.1"/>
    <property type="molecule type" value="Genomic_DNA"/>
</dbReference>
<accession>A0A9W7YEE8</accession>
<dbReference type="OrthoDB" id="5152799at2759"/>
<dbReference type="PANTHER" id="PTHR43321:SF3">
    <property type="entry name" value="GLUTAMATE DECARBOXYLASE"/>
    <property type="match status" value="1"/>
</dbReference>
<keyword evidence="5 8" id="KW-0456">Lyase</keyword>
<evidence type="ECO:0000256" key="5">
    <source>
        <dbReference type="ARBA" id="ARBA00023239"/>
    </source>
</evidence>
<reference evidence="11" key="1">
    <citation type="submission" date="2022-07" db="EMBL/GenBank/DDBJ databases">
        <title>Phylogenomic reconstructions and comparative analyses of Kickxellomycotina fungi.</title>
        <authorList>
            <person name="Reynolds N.K."/>
            <person name="Stajich J.E."/>
            <person name="Barry K."/>
            <person name="Grigoriev I.V."/>
            <person name="Crous P."/>
            <person name="Smith M.E."/>
        </authorList>
    </citation>
    <scope>NUCLEOTIDE SEQUENCE</scope>
    <source>
        <strain evidence="11">BCRC 34381</strain>
    </source>
</reference>
<dbReference type="AlphaFoldDB" id="A0A9W7YEE8"/>
<evidence type="ECO:0000256" key="2">
    <source>
        <dbReference type="ARBA" id="ARBA00009533"/>
    </source>
</evidence>
<dbReference type="Pfam" id="PF00282">
    <property type="entry name" value="Pyridoxal_deC"/>
    <property type="match status" value="1"/>
</dbReference>
<evidence type="ECO:0000256" key="1">
    <source>
        <dbReference type="ARBA" id="ARBA00001933"/>
    </source>
</evidence>
<dbReference type="InterPro" id="IPR010107">
    <property type="entry name" value="Glutamate_decarboxylase"/>
</dbReference>
<evidence type="ECO:0000256" key="9">
    <source>
        <dbReference type="RuleBase" id="RU361171"/>
    </source>
</evidence>
<dbReference type="PANTHER" id="PTHR43321">
    <property type="entry name" value="GLUTAMATE DECARBOXYLASE"/>
    <property type="match status" value="1"/>
</dbReference>
<dbReference type="FunFam" id="3.40.640.10:FF:000017">
    <property type="entry name" value="Glutamate decarboxylase"/>
    <property type="match status" value="1"/>
</dbReference>
<protein>
    <recommendedName>
        <fullName evidence="3 9">Glutamate decarboxylase</fullName>
        <ecNumber evidence="3 9">4.1.1.15</ecNumber>
    </recommendedName>
</protein>
<gene>
    <name evidence="11" type="primary">GAD1</name>
    <name evidence="11" type="ORF">LPJ61_002627</name>
</gene>
<dbReference type="EC" id="4.1.1.15" evidence="3 9"/>
<comment type="catalytic activity">
    <reaction evidence="6 9">
        <text>L-glutamate + H(+) = 4-aminobutanoate + CO2</text>
        <dbReference type="Rhea" id="RHEA:17785"/>
        <dbReference type="ChEBI" id="CHEBI:15378"/>
        <dbReference type="ChEBI" id="CHEBI:16526"/>
        <dbReference type="ChEBI" id="CHEBI:29985"/>
        <dbReference type="ChEBI" id="CHEBI:59888"/>
        <dbReference type="EC" id="4.1.1.15"/>
    </reaction>
</comment>
<comment type="caution">
    <text evidence="11">The sequence shown here is derived from an EMBL/GenBank/DDBJ whole genome shotgun (WGS) entry which is preliminary data.</text>
</comment>
<feature type="modified residue" description="N6-(pyridoxal phosphate)lysine" evidence="7">
    <location>
        <position position="287"/>
    </location>
</feature>
<evidence type="ECO:0000313" key="12">
    <source>
        <dbReference type="Proteomes" id="UP001143981"/>
    </source>
</evidence>
<feature type="region of interest" description="Disordered" evidence="10">
    <location>
        <begin position="561"/>
        <end position="584"/>
    </location>
</feature>
<keyword evidence="4 7" id="KW-0663">Pyridoxal phosphate</keyword>
<dbReference type="GO" id="GO:0030170">
    <property type="term" value="F:pyridoxal phosphate binding"/>
    <property type="evidence" value="ECO:0007669"/>
    <property type="project" value="InterPro"/>
</dbReference>
<dbReference type="InterPro" id="IPR015424">
    <property type="entry name" value="PyrdxlP-dep_Trfase"/>
</dbReference>
<evidence type="ECO:0000256" key="7">
    <source>
        <dbReference type="PIRSR" id="PIRSR602129-50"/>
    </source>
</evidence>
<keyword evidence="12" id="KW-1185">Reference proteome</keyword>
<evidence type="ECO:0000256" key="3">
    <source>
        <dbReference type="ARBA" id="ARBA00012421"/>
    </source>
</evidence>
<evidence type="ECO:0000256" key="8">
    <source>
        <dbReference type="RuleBase" id="RU000382"/>
    </source>
</evidence>
<comment type="cofactor">
    <cofactor evidence="1 7 8">
        <name>pyridoxal 5'-phosphate</name>
        <dbReference type="ChEBI" id="CHEBI:597326"/>
    </cofactor>
</comment>
<dbReference type="NCBIfam" id="TIGR01788">
    <property type="entry name" value="Glu-decarb-GAD"/>
    <property type="match status" value="1"/>
</dbReference>
<keyword evidence="9" id="KW-0210">Decarboxylase</keyword>
<dbReference type="GO" id="GO:0005829">
    <property type="term" value="C:cytosol"/>
    <property type="evidence" value="ECO:0007669"/>
    <property type="project" value="TreeGrafter"/>
</dbReference>
<comment type="similarity">
    <text evidence="2 8">Belongs to the group II decarboxylase family.</text>
</comment>
<dbReference type="InterPro" id="IPR015421">
    <property type="entry name" value="PyrdxlP-dep_Trfase_major"/>
</dbReference>
<evidence type="ECO:0000256" key="4">
    <source>
        <dbReference type="ARBA" id="ARBA00022898"/>
    </source>
</evidence>
<organism evidence="11 12">
    <name type="scientific">Coemansia biformis</name>
    <dbReference type="NCBI Taxonomy" id="1286918"/>
    <lineage>
        <taxon>Eukaryota</taxon>
        <taxon>Fungi</taxon>
        <taxon>Fungi incertae sedis</taxon>
        <taxon>Zoopagomycota</taxon>
        <taxon>Kickxellomycotina</taxon>
        <taxon>Kickxellomycetes</taxon>
        <taxon>Kickxellales</taxon>
        <taxon>Kickxellaceae</taxon>
        <taxon>Coemansia</taxon>
    </lineage>
</organism>